<evidence type="ECO:0000259" key="8">
    <source>
        <dbReference type="PROSITE" id="PS50111"/>
    </source>
</evidence>
<organism evidence="10 11">
    <name type="scientific">Paenibacillus rigui</name>
    <dbReference type="NCBI Taxonomy" id="554312"/>
    <lineage>
        <taxon>Bacteria</taxon>
        <taxon>Bacillati</taxon>
        <taxon>Bacillota</taxon>
        <taxon>Bacilli</taxon>
        <taxon>Bacillales</taxon>
        <taxon>Paenibacillaceae</taxon>
        <taxon>Paenibacillus</taxon>
    </lineage>
</organism>
<keyword evidence="3 7" id="KW-0472">Membrane</keyword>
<dbReference type="Pfam" id="PF00015">
    <property type="entry name" value="MCPsignal"/>
    <property type="match status" value="1"/>
</dbReference>
<comment type="caution">
    <text evidence="10">The sequence shown here is derived from an EMBL/GenBank/DDBJ whole genome shotgun (WGS) entry which is preliminary data.</text>
</comment>
<dbReference type="Proteomes" id="UP000215509">
    <property type="component" value="Unassembled WGS sequence"/>
</dbReference>
<dbReference type="CDD" id="cd11386">
    <property type="entry name" value="MCP_signal"/>
    <property type="match status" value="1"/>
</dbReference>
<dbReference type="OrthoDB" id="2489132at2"/>
<evidence type="ECO:0008006" key="12">
    <source>
        <dbReference type="Google" id="ProtNLM"/>
    </source>
</evidence>
<dbReference type="Gene3D" id="1.10.287.950">
    <property type="entry name" value="Methyl-accepting chemotaxis protein"/>
    <property type="match status" value="1"/>
</dbReference>
<dbReference type="GO" id="GO:0007165">
    <property type="term" value="P:signal transduction"/>
    <property type="evidence" value="ECO:0007669"/>
    <property type="project" value="UniProtKB-KW"/>
</dbReference>
<evidence type="ECO:0000256" key="2">
    <source>
        <dbReference type="ARBA" id="ARBA00022475"/>
    </source>
</evidence>
<evidence type="ECO:0000313" key="11">
    <source>
        <dbReference type="Proteomes" id="UP000215509"/>
    </source>
</evidence>
<keyword evidence="7" id="KW-0812">Transmembrane</keyword>
<keyword evidence="4 6" id="KW-0807">Transducer</keyword>
<reference evidence="10 11" key="1">
    <citation type="submission" date="2017-07" db="EMBL/GenBank/DDBJ databases">
        <title>Genome sequencing and assembly of Paenibacillus rigui.</title>
        <authorList>
            <person name="Mayilraj S."/>
        </authorList>
    </citation>
    <scope>NUCLEOTIDE SEQUENCE [LARGE SCALE GENOMIC DNA]</scope>
    <source>
        <strain evidence="10 11">JCM 16352</strain>
    </source>
</reference>
<accession>A0A229UK95</accession>
<dbReference type="InterPro" id="IPR003660">
    <property type="entry name" value="HAMP_dom"/>
</dbReference>
<dbReference type="SMART" id="SM00304">
    <property type="entry name" value="HAMP"/>
    <property type="match status" value="1"/>
</dbReference>
<feature type="domain" description="Methyl-accepting transducer" evidence="8">
    <location>
        <begin position="420"/>
        <end position="656"/>
    </location>
</feature>
<dbReference type="PANTHER" id="PTHR32089:SF112">
    <property type="entry name" value="LYSOZYME-LIKE PROTEIN-RELATED"/>
    <property type="match status" value="1"/>
</dbReference>
<keyword evidence="7" id="KW-1133">Transmembrane helix</keyword>
<dbReference type="InterPro" id="IPR004089">
    <property type="entry name" value="MCPsignal_dom"/>
</dbReference>
<dbReference type="SUPFAM" id="SSF58104">
    <property type="entry name" value="Methyl-accepting chemotaxis protein (MCP) signaling domain"/>
    <property type="match status" value="1"/>
</dbReference>
<feature type="domain" description="HAMP" evidence="9">
    <location>
        <begin position="349"/>
        <end position="401"/>
    </location>
</feature>
<gene>
    <name evidence="10" type="ORF">CF651_23140</name>
</gene>
<evidence type="ECO:0000256" key="3">
    <source>
        <dbReference type="ARBA" id="ARBA00023136"/>
    </source>
</evidence>
<proteinExistence type="inferred from homology"/>
<dbReference type="PANTHER" id="PTHR32089">
    <property type="entry name" value="METHYL-ACCEPTING CHEMOTAXIS PROTEIN MCPB"/>
    <property type="match status" value="1"/>
</dbReference>
<dbReference type="EMBL" id="NMQW01000037">
    <property type="protein sequence ID" value="OXM83812.1"/>
    <property type="molecule type" value="Genomic_DNA"/>
</dbReference>
<feature type="transmembrane region" description="Helical" evidence="7">
    <location>
        <begin position="23"/>
        <end position="42"/>
    </location>
</feature>
<keyword evidence="2" id="KW-1003">Cell membrane</keyword>
<sequence length="706" mass="78280">MRIVTMFTPVVTMMNRLKYPHKFLLIGLLCLLAVVQIMYFLITEINKNIQIADKERSGLQYIQPLTELLIGLQQHRGTANLYLQDGSPGYKDKLKALEGTIAASISKVDAVDERYGRELQTVEQWQQLKRNWKTLLGSMNPQLSPQDSLKLHTELINGILSLIMHVGDTSTLILDPELDSYYLMDSIVNKLPALSEMVGLSRALGSLVAYRSKATEDEKEQLIALSVHIDALSDDATHGLQTVVQKNPGIQPWLEKDGKQFNASVSSYKDLMRKELIKADKIHTNSDTYFQLATSVIDDSMKLYAAEVTMLDQLLQDRKADYADKKRSTSITVTVIGLLLLYVFTGFYLSIMRTVHVLEDSSRQLANGDLSVRVHLETKDELQRVGMSFNVIAESFRQTVMTSQNLAHQVAVSAASLKHGFEESVHVTNEIVMMNKEMAVGAHNQAQASEEMATSIGDTTVGVHKIAESAGVMSNISMELLERSRHGNDSILSAINQMRTLGESTHKVEYMIQLLSERISQIGQIATTITQISNQTNLLALNANIEAARAGEHGKGFVIVAGEIRKLAEQSKESSHDISSLIEAIQLSTADTVQAMKDGSQEVSKGIREIQGTGKMFQEMLLYVQEVARQIQDITLSSETMAANVEQINASIQEMSSIAQDAASSVSHVEQVSNQQFRSFEALQSASSALNDKAIEMQETIRHFNV</sequence>
<dbReference type="AlphaFoldDB" id="A0A229UK95"/>
<dbReference type="PROSITE" id="PS50111">
    <property type="entry name" value="CHEMOTAXIS_TRANSDUC_2"/>
    <property type="match status" value="1"/>
</dbReference>
<keyword evidence="11" id="KW-1185">Reference proteome</keyword>
<comment type="similarity">
    <text evidence="5">Belongs to the methyl-accepting chemotaxis (MCP) protein family.</text>
</comment>
<evidence type="ECO:0000256" key="7">
    <source>
        <dbReference type="SAM" id="Phobius"/>
    </source>
</evidence>
<evidence type="ECO:0000256" key="5">
    <source>
        <dbReference type="ARBA" id="ARBA00029447"/>
    </source>
</evidence>
<name>A0A229UK95_9BACL</name>
<feature type="transmembrane region" description="Helical" evidence="7">
    <location>
        <begin position="331"/>
        <end position="351"/>
    </location>
</feature>
<evidence type="ECO:0000259" key="9">
    <source>
        <dbReference type="PROSITE" id="PS50885"/>
    </source>
</evidence>
<dbReference type="SMART" id="SM00283">
    <property type="entry name" value="MA"/>
    <property type="match status" value="1"/>
</dbReference>
<dbReference type="Pfam" id="PF00672">
    <property type="entry name" value="HAMP"/>
    <property type="match status" value="1"/>
</dbReference>
<protein>
    <recommendedName>
        <fullName evidence="12">Methyl-accepting chemotaxis protein</fullName>
    </recommendedName>
</protein>
<evidence type="ECO:0000256" key="6">
    <source>
        <dbReference type="PROSITE-ProRule" id="PRU00284"/>
    </source>
</evidence>
<dbReference type="GO" id="GO:0005886">
    <property type="term" value="C:plasma membrane"/>
    <property type="evidence" value="ECO:0007669"/>
    <property type="project" value="UniProtKB-SubCell"/>
</dbReference>
<evidence type="ECO:0000313" key="10">
    <source>
        <dbReference type="EMBL" id="OXM83812.1"/>
    </source>
</evidence>
<dbReference type="Gene3D" id="6.10.340.10">
    <property type="match status" value="1"/>
</dbReference>
<dbReference type="PROSITE" id="PS50885">
    <property type="entry name" value="HAMP"/>
    <property type="match status" value="1"/>
</dbReference>
<evidence type="ECO:0000256" key="4">
    <source>
        <dbReference type="ARBA" id="ARBA00023224"/>
    </source>
</evidence>
<evidence type="ECO:0000256" key="1">
    <source>
        <dbReference type="ARBA" id="ARBA00004236"/>
    </source>
</evidence>
<dbReference type="CDD" id="cd06225">
    <property type="entry name" value="HAMP"/>
    <property type="match status" value="1"/>
</dbReference>
<comment type="subcellular location">
    <subcellularLocation>
        <location evidence="1">Cell membrane</location>
    </subcellularLocation>
</comment>